<feature type="region of interest" description="Disordered" evidence="8">
    <location>
        <begin position="179"/>
        <end position="202"/>
    </location>
</feature>
<protein>
    <recommendedName>
        <fullName evidence="6">Large ribosomal subunit protein uL3c</fullName>
    </recommendedName>
</protein>
<evidence type="ECO:0000313" key="9">
    <source>
        <dbReference type="EMBL" id="KAF5839437.1"/>
    </source>
</evidence>
<sequence>MASMSMMRGTALPMRSRAKAPARMAAPASRRPLNVVARACASAVGIFGTKAGMMSYFREDGTCVPATVIALEGGNIVTMIKTEETDGYNAVQVGYKTVPERKVKKPELGHLKKAGCPPMRHLREFKLPRKDFVEVYEPGQQLEIEEIFKVGEEVDVAGKTIGKGFQGTIKRWHHHRGLMSHGSKSHREHGSTGASTTPGRVFPGLKMAGKMGNVRRVVKQQEVLKVDPARKAIVIKGCVPGKPGSVVEVTPAKIVGKNSGLSPWQLAAIPPMKKKEKAPPAEEAPAEGAPAEEAQPSA</sequence>
<evidence type="ECO:0000256" key="3">
    <source>
        <dbReference type="ARBA" id="ARBA00022884"/>
    </source>
</evidence>
<keyword evidence="5 7" id="KW-0687">Ribonucleoprotein</keyword>
<comment type="caution">
    <text evidence="9">The sequence shown here is derived from an EMBL/GenBank/DDBJ whole genome shotgun (WGS) entry which is preliminary data.</text>
</comment>
<keyword evidence="3" id="KW-0694">RNA-binding</keyword>
<evidence type="ECO:0000313" key="10">
    <source>
        <dbReference type="Proteomes" id="UP000815325"/>
    </source>
</evidence>
<evidence type="ECO:0000256" key="8">
    <source>
        <dbReference type="SAM" id="MobiDB-lite"/>
    </source>
</evidence>
<evidence type="ECO:0000256" key="5">
    <source>
        <dbReference type="ARBA" id="ARBA00023274"/>
    </source>
</evidence>
<proteinExistence type="inferred from homology"/>
<reference evidence="9" key="1">
    <citation type="submission" date="2017-08" db="EMBL/GenBank/DDBJ databases">
        <authorList>
            <person name="Polle J.E."/>
            <person name="Barry K."/>
            <person name="Cushman J."/>
            <person name="Schmutz J."/>
            <person name="Tran D."/>
            <person name="Hathwaick L.T."/>
            <person name="Yim W.C."/>
            <person name="Jenkins J."/>
            <person name="Mckie-Krisberg Z.M."/>
            <person name="Prochnik S."/>
            <person name="Lindquist E."/>
            <person name="Dockter R.B."/>
            <person name="Adam C."/>
            <person name="Molina H."/>
            <person name="Bunkerborg J."/>
            <person name="Jin E."/>
            <person name="Buchheim M."/>
            <person name="Magnuson J."/>
        </authorList>
    </citation>
    <scope>NUCLEOTIDE SEQUENCE</scope>
    <source>
        <strain evidence="9">CCAP 19/18</strain>
    </source>
</reference>
<dbReference type="PANTHER" id="PTHR11229">
    <property type="entry name" value="50S RIBOSOMAL PROTEIN L3"/>
    <property type="match status" value="1"/>
</dbReference>
<comment type="similarity">
    <text evidence="1 7">Belongs to the universal ribosomal protein uL3 family.</text>
</comment>
<dbReference type="InterPro" id="IPR019926">
    <property type="entry name" value="Ribosomal_uL3_CS"/>
</dbReference>
<dbReference type="GO" id="GO:0005840">
    <property type="term" value="C:ribosome"/>
    <property type="evidence" value="ECO:0007669"/>
    <property type="project" value="UniProtKB-KW"/>
</dbReference>
<name>A0ABQ7GXV3_DUNSA</name>
<dbReference type="InterPro" id="IPR009000">
    <property type="entry name" value="Transl_B-barrel_sf"/>
</dbReference>
<dbReference type="Proteomes" id="UP000815325">
    <property type="component" value="Unassembled WGS sequence"/>
</dbReference>
<dbReference type="SUPFAM" id="SSF50447">
    <property type="entry name" value="Translation proteins"/>
    <property type="match status" value="1"/>
</dbReference>
<organism evidence="9 10">
    <name type="scientific">Dunaliella salina</name>
    <name type="common">Green alga</name>
    <name type="synonym">Protococcus salinus</name>
    <dbReference type="NCBI Taxonomy" id="3046"/>
    <lineage>
        <taxon>Eukaryota</taxon>
        <taxon>Viridiplantae</taxon>
        <taxon>Chlorophyta</taxon>
        <taxon>core chlorophytes</taxon>
        <taxon>Chlorophyceae</taxon>
        <taxon>CS clade</taxon>
        <taxon>Chlamydomonadales</taxon>
        <taxon>Dunaliellaceae</taxon>
        <taxon>Dunaliella</taxon>
    </lineage>
</organism>
<gene>
    <name evidence="9" type="ORF">DUNSADRAFT_722</name>
</gene>
<evidence type="ECO:0000256" key="6">
    <source>
        <dbReference type="ARBA" id="ARBA00035213"/>
    </source>
</evidence>
<dbReference type="Gene3D" id="3.30.160.810">
    <property type="match status" value="1"/>
</dbReference>
<evidence type="ECO:0000256" key="2">
    <source>
        <dbReference type="ARBA" id="ARBA00022730"/>
    </source>
</evidence>
<dbReference type="PROSITE" id="PS00474">
    <property type="entry name" value="RIBOSOMAL_L3"/>
    <property type="match status" value="1"/>
</dbReference>
<evidence type="ECO:0000256" key="1">
    <source>
        <dbReference type="ARBA" id="ARBA00006540"/>
    </source>
</evidence>
<dbReference type="Gene3D" id="2.40.30.10">
    <property type="entry name" value="Translation factors"/>
    <property type="match status" value="1"/>
</dbReference>
<feature type="region of interest" description="Disordered" evidence="8">
    <location>
        <begin position="269"/>
        <end position="298"/>
    </location>
</feature>
<keyword evidence="10" id="KW-1185">Reference proteome</keyword>
<dbReference type="Pfam" id="PF00297">
    <property type="entry name" value="Ribosomal_L3"/>
    <property type="match status" value="1"/>
</dbReference>
<dbReference type="HAMAP" id="MF_01325_B">
    <property type="entry name" value="Ribosomal_uL3_B"/>
    <property type="match status" value="1"/>
</dbReference>
<dbReference type="NCBIfam" id="TIGR03625">
    <property type="entry name" value="L3_bact"/>
    <property type="match status" value="1"/>
</dbReference>
<evidence type="ECO:0000256" key="4">
    <source>
        <dbReference type="ARBA" id="ARBA00022980"/>
    </source>
</evidence>
<keyword evidence="2" id="KW-0699">rRNA-binding</keyword>
<feature type="compositionally biased region" description="Low complexity" evidence="8">
    <location>
        <begin position="281"/>
        <end position="298"/>
    </location>
</feature>
<dbReference type="InterPro" id="IPR019927">
    <property type="entry name" value="Ribosomal_uL3_bac/org-type"/>
</dbReference>
<dbReference type="PANTHER" id="PTHR11229:SF16">
    <property type="entry name" value="LARGE RIBOSOMAL SUBUNIT PROTEIN UL3C"/>
    <property type="match status" value="1"/>
</dbReference>
<dbReference type="EMBL" id="MU069543">
    <property type="protein sequence ID" value="KAF5839437.1"/>
    <property type="molecule type" value="Genomic_DNA"/>
</dbReference>
<keyword evidence="4 7" id="KW-0689">Ribosomal protein</keyword>
<dbReference type="InterPro" id="IPR000597">
    <property type="entry name" value="Ribosomal_uL3"/>
</dbReference>
<evidence type="ECO:0000256" key="7">
    <source>
        <dbReference type="RuleBase" id="RU003905"/>
    </source>
</evidence>
<accession>A0ABQ7GXV3</accession>